<dbReference type="AlphaFoldDB" id="A0AAW7HY31"/>
<evidence type="ECO:0000313" key="3">
    <source>
        <dbReference type="Proteomes" id="UP001168216"/>
    </source>
</evidence>
<reference evidence="2" key="1">
    <citation type="submission" date="2023-08" db="EMBL/GenBank/DDBJ databases">
        <title>WGS of Aeromonas isolates.</title>
        <authorList>
            <person name="Lee H."/>
        </authorList>
    </citation>
    <scope>NUCLEOTIDE SEQUENCE</scope>
    <source>
        <strain evidence="2">SL22</strain>
    </source>
</reference>
<organism evidence="2 3">
    <name type="scientific">Aeromonas bestiarum</name>
    <dbReference type="NCBI Taxonomy" id="105751"/>
    <lineage>
        <taxon>Bacteria</taxon>
        <taxon>Pseudomonadati</taxon>
        <taxon>Pseudomonadota</taxon>
        <taxon>Gammaproteobacteria</taxon>
        <taxon>Aeromonadales</taxon>
        <taxon>Aeromonadaceae</taxon>
        <taxon>Aeromonas</taxon>
    </lineage>
</organism>
<gene>
    <name evidence="2" type="ORF">OB959_03355</name>
</gene>
<sequence>MQITSRPMPLPDYSKYPSYPDVTPEQINQARNQALDKKNEVQAQSQEKATARRTIAVSYTAHQQDKAVVERYLQASGQESSETTAPNATDIYRMENRYQRQQVRIDYLQYRQSPLGKQLEGMTGAEDRKGNLLDTSA</sequence>
<dbReference type="EMBL" id="JAOPLV010000001">
    <property type="protein sequence ID" value="MDM5138838.1"/>
    <property type="molecule type" value="Genomic_DNA"/>
</dbReference>
<comment type="caution">
    <text evidence="2">The sequence shown here is derived from an EMBL/GenBank/DDBJ whole genome shotgun (WGS) entry which is preliminary data.</text>
</comment>
<feature type="region of interest" description="Disordered" evidence="1">
    <location>
        <begin position="1"/>
        <end position="51"/>
    </location>
</feature>
<accession>A0AAW7HY31</accession>
<dbReference type="RefSeq" id="WP_290021240.1">
    <property type="nucleotide sequence ID" value="NZ_JAOPLV010000001.1"/>
</dbReference>
<dbReference type="Proteomes" id="UP001168216">
    <property type="component" value="Unassembled WGS sequence"/>
</dbReference>
<proteinExistence type="predicted"/>
<name>A0AAW7HY31_9GAMM</name>
<feature type="region of interest" description="Disordered" evidence="1">
    <location>
        <begin position="114"/>
        <end position="137"/>
    </location>
</feature>
<evidence type="ECO:0000256" key="1">
    <source>
        <dbReference type="SAM" id="MobiDB-lite"/>
    </source>
</evidence>
<protein>
    <submittedName>
        <fullName evidence="2">Uncharacterized protein</fullName>
    </submittedName>
</protein>
<evidence type="ECO:0000313" key="2">
    <source>
        <dbReference type="EMBL" id="MDM5138838.1"/>
    </source>
</evidence>